<proteinExistence type="predicted"/>
<evidence type="ECO:0000313" key="1">
    <source>
        <dbReference type="EMBL" id="CAB4966237.1"/>
    </source>
</evidence>
<organism evidence="1">
    <name type="scientific">freshwater metagenome</name>
    <dbReference type="NCBI Taxonomy" id="449393"/>
    <lineage>
        <taxon>unclassified sequences</taxon>
        <taxon>metagenomes</taxon>
        <taxon>ecological metagenomes</taxon>
    </lineage>
</organism>
<dbReference type="InterPro" id="IPR027417">
    <property type="entry name" value="P-loop_NTPase"/>
</dbReference>
<gene>
    <name evidence="1" type="ORF">UFOPK3772_02775</name>
</gene>
<dbReference type="Gene3D" id="3.40.50.300">
    <property type="entry name" value="P-loop containing nucleotide triphosphate hydrolases"/>
    <property type="match status" value="1"/>
</dbReference>
<sequence length="485" mass="51597">MTTTAHEPVYARPAAPSRRAVLAALAAAVEAIARDTDSKAAWQGADDAPEAWIDAPPATDLDIWCNAAGHAALHAVLEGLGAATVQRADAPGRLRHQSYAVETSDGLAVVDLTTGDLMVGPVLLVPASQVQTSGASSPAGGRHLQGVAGAADRFVRPLMRGRTVQGPRLAQARAEWNRSGDLERAEFIDRIRAQLGRRVADDIDATLGGTPAPPDLIRHARIALAKASLRPRSIAATWRSRRTILPARGTAGVLGLRTHGSLVVLVGTDGSGKSTVGRQLDARLSALGIETTNVYMGMARGNLPGVALARRLLGVATVAEAGPAEGMSRKATAPPPDAATGHALIRRFAAWYYAAEYGYRWWRDIRPAMRRGRVVICDRYVYDLRESPSPNSSAPRLVEFLMPRPDILILPDAPDGLIHARKPERPAHEQAAQQARFRELLHQGPARTASLTVDTSGLDQVGTDTIAPVVASVVASMHRGHVARH</sequence>
<name>A0A6J7LDN1_9ZZZZ</name>
<dbReference type="EMBL" id="CAFBNE010000121">
    <property type="protein sequence ID" value="CAB4966237.1"/>
    <property type="molecule type" value="Genomic_DNA"/>
</dbReference>
<dbReference type="SUPFAM" id="SSF52540">
    <property type="entry name" value="P-loop containing nucleoside triphosphate hydrolases"/>
    <property type="match status" value="1"/>
</dbReference>
<accession>A0A6J7LDN1</accession>
<reference evidence="1" key="1">
    <citation type="submission" date="2020-05" db="EMBL/GenBank/DDBJ databases">
        <authorList>
            <person name="Chiriac C."/>
            <person name="Salcher M."/>
            <person name="Ghai R."/>
            <person name="Kavagutti S V."/>
        </authorList>
    </citation>
    <scope>NUCLEOTIDE SEQUENCE</scope>
</reference>
<dbReference type="AlphaFoldDB" id="A0A6J7LDN1"/>
<protein>
    <submittedName>
        <fullName evidence="1">Unannotated protein</fullName>
    </submittedName>
</protein>